<dbReference type="EMBL" id="WHVB01000208">
    <property type="protein sequence ID" value="KAF8460135.1"/>
    <property type="molecule type" value="Genomic_DNA"/>
</dbReference>
<evidence type="ECO:0000313" key="2">
    <source>
        <dbReference type="EMBL" id="KAF8473619.1"/>
    </source>
</evidence>
<organism evidence="1 3">
    <name type="scientific">Russula ochroleuca</name>
    <dbReference type="NCBI Taxonomy" id="152965"/>
    <lineage>
        <taxon>Eukaryota</taxon>
        <taxon>Fungi</taxon>
        <taxon>Dikarya</taxon>
        <taxon>Basidiomycota</taxon>
        <taxon>Agaricomycotina</taxon>
        <taxon>Agaricomycetes</taxon>
        <taxon>Russulales</taxon>
        <taxon>Russulaceae</taxon>
        <taxon>Russula</taxon>
    </lineage>
</organism>
<protein>
    <submittedName>
        <fullName evidence="1">Uncharacterized protein</fullName>
    </submittedName>
</protein>
<sequence length="91" mass="10032">MRQTLLRENVHVVHYIIESLNPASRSHGLTPAPAFSNPLAIRAGVQRGRRGKPSWAGGWDPTKNEYAISARTQIAVITSMDLFVVVIAEHT</sequence>
<keyword evidence="3" id="KW-1185">Reference proteome</keyword>
<comment type="caution">
    <text evidence="1">The sequence shown here is derived from an EMBL/GenBank/DDBJ whole genome shotgun (WGS) entry which is preliminary data.</text>
</comment>
<proteinExistence type="predicted"/>
<dbReference type="AlphaFoldDB" id="A0A9P5JSQ3"/>
<dbReference type="Proteomes" id="UP000759537">
    <property type="component" value="Unassembled WGS sequence"/>
</dbReference>
<evidence type="ECO:0000313" key="1">
    <source>
        <dbReference type="EMBL" id="KAF8460135.1"/>
    </source>
</evidence>
<reference evidence="1" key="1">
    <citation type="submission" date="2019-10" db="EMBL/GenBank/DDBJ databases">
        <authorList>
            <consortium name="DOE Joint Genome Institute"/>
            <person name="Kuo A."/>
            <person name="Miyauchi S."/>
            <person name="Kiss E."/>
            <person name="Drula E."/>
            <person name="Kohler A."/>
            <person name="Sanchez-Garcia M."/>
            <person name="Andreopoulos B."/>
            <person name="Barry K.W."/>
            <person name="Bonito G."/>
            <person name="Buee M."/>
            <person name="Carver A."/>
            <person name="Chen C."/>
            <person name="Cichocki N."/>
            <person name="Clum A."/>
            <person name="Culley D."/>
            <person name="Crous P.W."/>
            <person name="Fauchery L."/>
            <person name="Girlanda M."/>
            <person name="Hayes R."/>
            <person name="Keri Z."/>
            <person name="LaButti K."/>
            <person name="Lipzen A."/>
            <person name="Lombard V."/>
            <person name="Magnuson J."/>
            <person name="Maillard F."/>
            <person name="Morin E."/>
            <person name="Murat C."/>
            <person name="Nolan M."/>
            <person name="Ohm R."/>
            <person name="Pangilinan J."/>
            <person name="Pereira M."/>
            <person name="Perotto S."/>
            <person name="Peter M."/>
            <person name="Riley R."/>
            <person name="Sitrit Y."/>
            <person name="Stielow B."/>
            <person name="Szollosi G."/>
            <person name="Zifcakova L."/>
            <person name="Stursova M."/>
            <person name="Spatafora J.W."/>
            <person name="Tedersoo L."/>
            <person name="Vaario L.-M."/>
            <person name="Yamada A."/>
            <person name="Yan M."/>
            <person name="Wang P."/>
            <person name="Xu J."/>
            <person name="Bruns T."/>
            <person name="Baldrian P."/>
            <person name="Vilgalys R."/>
            <person name="Henrissat B."/>
            <person name="Grigoriev I.V."/>
            <person name="Hibbett D."/>
            <person name="Nagy L.G."/>
            <person name="Martin F.M."/>
        </authorList>
    </citation>
    <scope>NUCLEOTIDE SEQUENCE</scope>
    <source>
        <strain evidence="1">Prilba</strain>
    </source>
</reference>
<dbReference type="OrthoDB" id="2591449at2759"/>
<dbReference type="EMBL" id="WHVB01000018">
    <property type="protein sequence ID" value="KAF8473619.1"/>
    <property type="molecule type" value="Genomic_DNA"/>
</dbReference>
<accession>A0A9P5JSQ3</accession>
<name>A0A9P5JSQ3_9AGAM</name>
<gene>
    <name evidence="2" type="ORF">DFH94DRAFT_135837</name>
    <name evidence="1" type="ORF">DFH94DRAFT_189938</name>
</gene>
<reference evidence="1" key="2">
    <citation type="journal article" date="2020" name="Nat. Commun.">
        <title>Large-scale genome sequencing of mycorrhizal fungi provides insights into the early evolution of symbiotic traits.</title>
        <authorList>
            <person name="Miyauchi S."/>
            <person name="Kiss E."/>
            <person name="Kuo A."/>
            <person name="Drula E."/>
            <person name="Kohler A."/>
            <person name="Sanchez-Garcia M."/>
            <person name="Morin E."/>
            <person name="Andreopoulos B."/>
            <person name="Barry K.W."/>
            <person name="Bonito G."/>
            <person name="Buee M."/>
            <person name="Carver A."/>
            <person name="Chen C."/>
            <person name="Cichocki N."/>
            <person name="Clum A."/>
            <person name="Culley D."/>
            <person name="Crous P.W."/>
            <person name="Fauchery L."/>
            <person name="Girlanda M."/>
            <person name="Hayes R.D."/>
            <person name="Keri Z."/>
            <person name="LaButti K."/>
            <person name="Lipzen A."/>
            <person name="Lombard V."/>
            <person name="Magnuson J."/>
            <person name="Maillard F."/>
            <person name="Murat C."/>
            <person name="Nolan M."/>
            <person name="Ohm R.A."/>
            <person name="Pangilinan J."/>
            <person name="Pereira M.F."/>
            <person name="Perotto S."/>
            <person name="Peter M."/>
            <person name="Pfister S."/>
            <person name="Riley R."/>
            <person name="Sitrit Y."/>
            <person name="Stielow J.B."/>
            <person name="Szollosi G."/>
            <person name="Zifcakova L."/>
            <person name="Stursova M."/>
            <person name="Spatafora J.W."/>
            <person name="Tedersoo L."/>
            <person name="Vaario L.M."/>
            <person name="Yamada A."/>
            <person name="Yan M."/>
            <person name="Wang P."/>
            <person name="Xu J."/>
            <person name="Bruns T."/>
            <person name="Baldrian P."/>
            <person name="Vilgalys R."/>
            <person name="Dunand C."/>
            <person name="Henrissat B."/>
            <person name="Grigoriev I.V."/>
            <person name="Hibbett D."/>
            <person name="Nagy L.G."/>
            <person name="Martin F.M."/>
        </authorList>
    </citation>
    <scope>NUCLEOTIDE SEQUENCE</scope>
    <source>
        <strain evidence="1">Prilba</strain>
    </source>
</reference>
<evidence type="ECO:0000313" key="3">
    <source>
        <dbReference type="Proteomes" id="UP000759537"/>
    </source>
</evidence>